<dbReference type="CDD" id="cd02012">
    <property type="entry name" value="TPP_TK"/>
    <property type="match status" value="1"/>
</dbReference>
<evidence type="ECO:0000259" key="4">
    <source>
        <dbReference type="Pfam" id="PF00456"/>
    </source>
</evidence>
<comment type="cofactor">
    <cofactor evidence="1">
        <name>thiamine diphosphate</name>
        <dbReference type="ChEBI" id="CHEBI:58937"/>
    </cofactor>
</comment>
<reference evidence="5 6" key="1">
    <citation type="submission" date="2018-05" db="EMBL/GenBank/DDBJ databases">
        <title>The Hungate 1000. A catalogue of reference genomes from the rumen microbiome.</title>
        <authorList>
            <person name="Kelly W."/>
        </authorList>
    </citation>
    <scope>NUCLEOTIDE SEQUENCE [LARGE SCALE GENOMIC DNA]</scope>
    <source>
        <strain evidence="5 6">NLAE-zl-C242</strain>
    </source>
</reference>
<name>A0A2Y9BGW0_9FIRM</name>
<evidence type="ECO:0000256" key="3">
    <source>
        <dbReference type="ARBA" id="ARBA00023052"/>
    </source>
</evidence>
<dbReference type="PANTHER" id="PTHR47514">
    <property type="entry name" value="TRANSKETOLASE N-TERMINAL SECTION-RELATED"/>
    <property type="match status" value="1"/>
</dbReference>
<dbReference type="PANTHER" id="PTHR47514:SF1">
    <property type="entry name" value="TRANSKETOLASE N-TERMINAL SECTION-RELATED"/>
    <property type="match status" value="1"/>
</dbReference>
<comment type="caution">
    <text evidence="5">The sequence shown here is derived from an EMBL/GenBank/DDBJ whole genome shotgun (WGS) entry which is preliminary data.</text>
</comment>
<dbReference type="Pfam" id="PF00456">
    <property type="entry name" value="Transketolase_N"/>
    <property type="match status" value="1"/>
</dbReference>
<organism evidence="5 6">
    <name type="scientific">Faecalicatena orotica</name>
    <dbReference type="NCBI Taxonomy" id="1544"/>
    <lineage>
        <taxon>Bacteria</taxon>
        <taxon>Bacillati</taxon>
        <taxon>Bacillota</taxon>
        <taxon>Clostridia</taxon>
        <taxon>Lachnospirales</taxon>
        <taxon>Lachnospiraceae</taxon>
        <taxon>Faecalicatena</taxon>
    </lineage>
</organism>
<dbReference type="SUPFAM" id="SSF52518">
    <property type="entry name" value="Thiamin diphosphate-binding fold (THDP-binding)"/>
    <property type="match status" value="1"/>
</dbReference>
<dbReference type="InterPro" id="IPR029061">
    <property type="entry name" value="THDP-binding"/>
</dbReference>
<dbReference type="OrthoDB" id="8732661at2"/>
<evidence type="ECO:0000256" key="1">
    <source>
        <dbReference type="ARBA" id="ARBA00001964"/>
    </source>
</evidence>
<dbReference type="AlphaFoldDB" id="A0A2Y9BGW0"/>
<feature type="domain" description="Transketolase N-terminal" evidence="4">
    <location>
        <begin position="8"/>
        <end position="246"/>
    </location>
</feature>
<dbReference type="EMBL" id="QGDL01000011">
    <property type="protein sequence ID" value="PWJ27668.1"/>
    <property type="molecule type" value="Genomic_DNA"/>
</dbReference>
<accession>A0A2Y9BGW0</accession>
<sequence length="276" mass="30131">MTGKELKAFANEVRIATVKCLEKRGFGHIGGCLSIADVLAVLYNGEMKIDPKDPGKKDRDMLVVSKGHAGPAVFAALALKGYFPIDWLDTLCEGGTRLPSHCDRLRTPGIDASTGSLGQGLSLANGLAQGAKLKKLPNRIYCLMGDGEIQEGQIWEAAMYAHQYKLNNLVGIVDWNKKQIDGTTDECISLLDIEDKFRSFGWYALTVKGNDPEAIRDAFSNVRENQGDKPAMIVLDGTKGSGVKCIEEMVFNHMIPVDRELADKCLAELEEVKASL</sequence>
<protein>
    <submittedName>
        <fullName evidence="5">Transketolase</fullName>
    </submittedName>
</protein>
<keyword evidence="3" id="KW-0786">Thiamine pyrophosphate</keyword>
<proteinExistence type="inferred from homology"/>
<dbReference type="Proteomes" id="UP000245845">
    <property type="component" value="Unassembled WGS sequence"/>
</dbReference>
<dbReference type="Gene3D" id="3.40.50.970">
    <property type="match status" value="1"/>
</dbReference>
<dbReference type="InterPro" id="IPR005474">
    <property type="entry name" value="Transketolase_N"/>
</dbReference>
<dbReference type="RefSeq" id="WP_109732480.1">
    <property type="nucleotide sequence ID" value="NZ_BAAACK010000005.1"/>
</dbReference>
<comment type="similarity">
    <text evidence="2">Belongs to the transketolase family.</text>
</comment>
<evidence type="ECO:0000313" key="6">
    <source>
        <dbReference type="Proteomes" id="UP000245845"/>
    </source>
</evidence>
<evidence type="ECO:0000256" key="2">
    <source>
        <dbReference type="ARBA" id="ARBA00007131"/>
    </source>
</evidence>
<evidence type="ECO:0000313" key="5">
    <source>
        <dbReference type="EMBL" id="PWJ27668.1"/>
    </source>
</evidence>
<keyword evidence="6" id="KW-1185">Reference proteome</keyword>
<gene>
    <name evidence="5" type="ORF">A8806_111104</name>
</gene>